<accession>A0ABV1QMC3</accession>
<dbReference type="Pfam" id="PF01850">
    <property type="entry name" value="PIN"/>
    <property type="match status" value="1"/>
</dbReference>
<dbReference type="SUPFAM" id="SSF88723">
    <property type="entry name" value="PIN domain-like"/>
    <property type="match status" value="1"/>
</dbReference>
<dbReference type="RefSeq" id="WP_350394576.1">
    <property type="nucleotide sequence ID" value="NZ_JBELQE010000066.1"/>
</dbReference>
<reference evidence="2 3" key="1">
    <citation type="submission" date="2024-06" db="EMBL/GenBank/DDBJ databases">
        <authorList>
            <person name="Campbell A.G."/>
        </authorList>
    </citation>
    <scope>NUCLEOTIDE SEQUENCE [LARGE SCALE GENOMIC DNA]</scope>
    <source>
        <strain evidence="2 3">EM12</strain>
    </source>
</reference>
<evidence type="ECO:0000259" key="1">
    <source>
        <dbReference type="Pfam" id="PF01850"/>
    </source>
</evidence>
<proteinExistence type="predicted"/>
<dbReference type="PANTHER" id="PTHR36173:SF2">
    <property type="entry name" value="RIBONUCLEASE VAPC16"/>
    <property type="match status" value="1"/>
</dbReference>
<sequence length="129" mass="14302">MRLLLDRHILVAIALKRLPMVSPAAERLLRRPGIEAWVSVARFWEIAIKTRLGKLDPGLPLERMADYFDAAGSVILPITAQHALADVEPVPPTRDPFDRLLRAQCAVEGRSLITLDGALRDHRLAAPLS</sequence>
<dbReference type="PANTHER" id="PTHR36173">
    <property type="entry name" value="RIBONUCLEASE VAPC16-RELATED"/>
    <property type="match status" value="1"/>
</dbReference>
<dbReference type="EMBL" id="JBELQE010000066">
    <property type="protein sequence ID" value="MER2250509.1"/>
    <property type="molecule type" value="Genomic_DNA"/>
</dbReference>
<evidence type="ECO:0000313" key="3">
    <source>
        <dbReference type="Proteomes" id="UP001480955"/>
    </source>
</evidence>
<dbReference type="InterPro" id="IPR002716">
    <property type="entry name" value="PIN_dom"/>
</dbReference>
<dbReference type="CDD" id="cd09872">
    <property type="entry name" value="PIN_Sll0205-like"/>
    <property type="match status" value="1"/>
</dbReference>
<dbReference type="InterPro" id="IPR041705">
    <property type="entry name" value="PIN_Sll0205"/>
</dbReference>
<dbReference type="InterPro" id="IPR052919">
    <property type="entry name" value="TA_system_RNase"/>
</dbReference>
<dbReference type="InterPro" id="IPR029060">
    <property type="entry name" value="PIN-like_dom_sf"/>
</dbReference>
<evidence type="ECO:0000313" key="2">
    <source>
        <dbReference type="EMBL" id="MER2250509.1"/>
    </source>
</evidence>
<feature type="domain" description="PIN" evidence="1">
    <location>
        <begin position="4"/>
        <end position="121"/>
    </location>
</feature>
<keyword evidence="3" id="KW-1185">Reference proteome</keyword>
<comment type="caution">
    <text evidence="2">The sequence shown here is derived from an EMBL/GenBank/DDBJ whole genome shotgun (WGS) entry which is preliminary data.</text>
</comment>
<protein>
    <submittedName>
        <fullName evidence="2">Type II toxin-antitoxin system VapC family toxin</fullName>
    </submittedName>
</protein>
<name>A0ABV1QMC3_9HYPH</name>
<dbReference type="Proteomes" id="UP001480955">
    <property type="component" value="Unassembled WGS sequence"/>
</dbReference>
<gene>
    <name evidence="2" type="ORF">ABS772_11360</name>
</gene>
<organism evidence="2 3">
    <name type="scientific">Methylorubrum podarium</name>
    <dbReference type="NCBI Taxonomy" id="200476"/>
    <lineage>
        <taxon>Bacteria</taxon>
        <taxon>Pseudomonadati</taxon>
        <taxon>Pseudomonadota</taxon>
        <taxon>Alphaproteobacteria</taxon>
        <taxon>Hyphomicrobiales</taxon>
        <taxon>Methylobacteriaceae</taxon>
        <taxon>Methylorubrum</taxon>
    </lineage>
</organism>